<proteinExistence type="predicted"/>
<name>A5CFU8_9ZZZZ</name>
<dbReference type="AlphaFoldDB" id="A5CFU8"/>
<accession>A5CFU8</accession>
<evidence type="ECO:0000313" key="1">
    <source>
        <dbReference type="EMBL" id="CAM58088.1"/>
    </source>
</evidence>
<organism evidence="1">
    <name type="scientific">uncultured marine microorganism</name>
    <dbReference type="NCBI Taxonomy" id="415540"/>
    <lineage>
        <taxon>unclassified sequences</taxon>
        <taxon>environmental samples</taxon>
    </lineage>
</organism>
<dbReference type="EMBL" id="AM501426">
    <property type="protein sequence ID" value="CAM58088.1"/>
    <property type="molecule type" value="Genomic_DNA"/>
</dbReference>
<reference evidence="1" key="1">
    <citation type="submission" date="2007-03" db="EMBL/GenBank/DDBJ databases">
        <title>Isolation and characterization of alkane hydroxylases from Pacific deep-sea sediment.</title>
        <authorList>
            <person name="Xu M."/>
        </authorList>
    </citation>
    <scope>NUCLEOTIDE SEQUENCE</scope>
</reference>
<sequence length="64" mass="6659">MRDLEPTELSFVSGAGEECSSGSGNNIGGVTNSSSLGQDLINIYEAVVAATSHVIERVADALYR</sequence>
<protein>
    <submittedName>
        <fullName evidence="1">Uncharacterized protein</fullName>
    </submittedName>
</protein>